<keyword evidence="3" id="KW-1185">Reference proteome</keyword>
<reference evidence="2 3" key="1">
    <citation type="submission" date="2019-07" db="EMBL/GenBank/DDBJ databases">
        <authorList>
            <person name="Kim J."/>
        </authorList>
    </citation>
    <scope>NUCLEOTIDE SEQUENCE [LARGE SCALE GENOMIC DNA]</scope>
    <source>
        <strain evidence="2 3">N4</strain>
    </source>
</reference>
<sequence>MKRDDVILLVNHLYSMHEALKESYMPRIPGNAQDHFRAMKKEALLGTRSLLDAVIEGLDNSADREEVSAQQNKPNQGHRDHANIEGRRSHRSSSSNIEITD</sequence>
<dbReference type="Proteomes" id="UP000318102">
    <property type="component" value="Unassembled WGS sequence"/>
</dbReference>
<evidence type="ECO:0000256" key="1">
    <source>
        <dbReference type="SAM" id="MobiDB-lite"/>
    </source>
</evidence>
<organism evidence="2 3">
    <name type="scientific">Paenibacillus agilis</name>
    <dbReference type="NCBI Taxonomy" id="3020863"/>
    <lineage>
        <taxon>Bacteria</taxon>
        <taxon>Bacillati</taxon>
        <taxon>Bacillota</taxon>
        <taxon>Bacilli</taxon>
        <taxon>Bacillales</taxon>
        <taxon>Paenibacillaceae</taxon>
        <taxon>Paenibacillus</taxon>
    </lineage>
</organism>
<feature type="compositionally biased region" description="Basic and acidic residues" evidence="1">
    <location>
        <begin position="77"/>
        <end position="87"/>
    </location>
</feature>
<accession>A0A559J1E6</accession>
<protein>
    <submittedName>
        <fullName evidence="2">Uncharacterized protein</fullName>
    </submittedName>
</protein>
<evidence type="ECO:0000313" key="2">
    <source>
        <dbReference type="EMBL" id="TVX93705.1"/>
    </source>
</evidence>
<comment type="caution">
    <text evidence="2">The sequence shown here is derived from an EMBL/GenBank/DDBJ whole genome shotgun (WGS) entry which is preliminary data.</text>
</comment>
<dbReference type="OrthoDB" id="2662810at2"/>
<dbReference type="RefSeq" id="WP_144990448.1">
    <property type="nucleotide sequence ID" value="NZ_VNJK01000001.1"/>
</dbReference>
<dbReference type="AlphaFoldDB" id="A0A559J1E6"/>
<dbReference type="EMBL" id="VNJK01000001">
    <property type="protein sequence ID" value="TVX93705.1"/>
    <property type="molecule type" value="Genomic_DNA"/>
</dbReference>
<feature type="region of interest" description="Disordered" evidence="1">
    <location>
        <begin position="62"/>
        <end position="101"/>
    </location>
</feature>
<proteinExistence type="predicted"/>
<evidence type="ECO:0000313" key="3">
    <source>
        <dbReference type="Proteomes" id="UP000318102"/>
    </source>
</evidence>
<feature type="compositionally biased region" description="Polar residues" evidence="1">
    <location>
        <begin position="92"/>
        <end position="101"/>
    </location>
</feature>
<name>A0A559J1E6_9BACL</name>
<gene>
    <name evidence="2" type="ORF">FPZ44_11935</name>
</gene>